<evidence type="ECO:0000256" key="1">
    <source>
        <dbReference type="ARBA" id="ARBA00004141"/>
    </source>
</evidence>
<keyword evidence="2" id="KW-0813">Transport</keyword>
<dbReference type="PANTHER" id="PTHR43791">
    <property type="entry name" value="PERMEASE-RELATED"/>
    <property type="match status" value="1"/>
</dbReference>
<dbReference type="EMBL" id="JAUEPT010000011">
    <property type="protein sequence ID" value="KAK0447761.1"/>
    <property type="molecule type" value="Genomic_DNA"/>
</dbReference>
<gene>
    <name evidence="7" type="ORF">EV421DRAFT_1927035</name>
</gene>
<keyword evidence="5 6" id="KW-0472">Membrane</keyword>
<evidence type="ECO:0000313" key="7">
    <source>
        <dbReference type="EMBL" id="KAK0447761.1"/>
    </source>
</evidence>
<proteinExistence type="predicted"/>
<protein>
    <submittedName>
        <fullName evidence="7">MFS general substrate transporter</fullName>
    </submittedName>
</protein>
<feature type="transmembrane region" description="Helical" evidence="6">
    <location>
        <begin position="365"/>
        <end position="386"/>
    </location>
</feature>
<dbReference type="PANTHER" id="PTHR43791:SF63">
    <property type="entry name" value="HIGH AFFINITY CYSTEINE TRANSPORTER"/>
    <property type="match status" value="1"/>
</dbReference>
<reference evidence="7" key="1">
    <citation type="submission" date="2023-06" db="EMBL/GenBank/DDBJ databases">
        <authorList>
            <consortium name="Lawrence Berkeley National Laboratory"/>
            <person name="Ahrendt S."/>
            <person name="Sahu N."/>
            <person name="Indic B."/>
            <person name="Wong-Bajracharya J."/>
            <person name="Merenyi Z."/>
            <person name="Ke H.-M."/>
            <person name="Monk M."/>
            <person name="Kocsube S."/>
            <person name="Drula E."/>
            <person name="Lipzen A."/>
            <person name="Balint B."/>
            <person name="Henrissat B."/>
            <person name="Andreopoulos B."/>
            <person name="Martin F.M."/>
            <person name="Harder C.B."/>
            <person name="Rigling D."/>
            <person name="Ford K.L."/>
            <person name="Foster G.D."/>
            <person name="Pangilinan J."/>
            <person name="Papanicolaou A."/>
            <person name="Barry K."/>
            <person name="LaButti K."/>
            <person name="Viragh M."/>
            <person name="Koriabine M."/>
            <person name="Yan M."/>
            <person name="Riley R."/>
            <person name="Champramary S."/>
            <person name="Plett K.L."/>
            <person name="Tsai I.J."/>
            <person name="Slot J."/>
            <person name="Sipos G."/>
            <person name="Plett J."/>
            <person name="Nagy L.G."/>
            <person name="Grigoriev I.V."/>
        </authorList>
    </citation>
    <scope>NUCLEOTIDE SEQUENCE</scope>
    <source>
        <strain evidence="7">FPL87.14</strain>
    </source>
</reference>
<feature type="transmembrane region" description="Helical" evidence="6">
    <location>
        <begin position="398"/>
        <end position="418"/>
    </location>
</feature>
<evidence type="ECO:0000256" key="5">
    <source>
        <dbReference type="ARBA" id="ARBA00023136"/>
    </source>
</evidence>
<sequence>MALASDEKFRRKKKINPHLMEVSANQVDTGAVLVIGKTGHLEPRKIDLHIVPLMRSEIQYMDKATLGNAAVLGLLEDTHLSTDQLGTIFYLGYLVFEFPQNLCLQRLPVGKWLSFNILAWAIALCMHAACKNFAGLFVVRLILGICEGIITAGFMIVTSMFYTRTEQTLRVGYWFLMNGTAQIISGFISFGTLHMKTNSLQAWQWLMIILGILTMVTAIIFWFLFPDSPTNAWFLTPEERSSAVQRIKENQTGVENKHFKKEQMIEALTDVKIWLFALFSVLADIPNSLVNQRQIIISSFGFSDLETTLLGCVPGAVAILAVWSGTAIAVRIPNSRAWVGVVYLIPNLAAVFLMLFLSWGNKLGLLLTLFFADLGFTAFVLSLSWLSCTTAGHTKRITANAIILSAYCIGNAVGPLMWAEKYKPRNRVPWAIMGVCVVFRILTLLGIRYLLSTENRRRDAEPVDTAYADVYIERLKEDGVMEKVHVDKEFLDLTDKQNRDFRYVL</sequence>
<keyword evidence="3 6" id="KW-0812">Transmembrane</keyword>
<dbReference type="Pfam" id="PF07690">
    <property type="entry name" value="MFS_1"/>
    <property type="match status" value="1"/>
</dbReference>
<feature type="transmembrane region" description="Helical" evidence="6">
    <location>
        <begin position="430"/>
        <end position="451"/>
    </location>
</feature>
<evidence type="ECO:0000313" key="8">
    <source>
        <dbReference type="Proteomes" id="UP001175226"/>
    </source>
</evidence>
<feature type="transmembrane region" description="Helical" evidence="6">
    <location>
        <begin position="337"/>
        <end position="359"/>
    </location>
</feature>
<feature type="transmembrane region" description="Helical" evidence="6">
    <location>
        <begin position="205"/>
        <end position="225"/>
    </location>
</feature>
<keyword evidence="8" id="KW-1185">Reference proteome</keyword>
<feature type="transmembrane region" description="Helical" evidence="6">
    <location>
        <begin position="308"/>
        <end position="330"/>
    </location>
</feature>
<evidence type="ECO:0000256" key="4">
    <source>
        <dbReference type="ARBA" id="ARBA00022989"/>
    </source>
</evidence>
<evidence type="ECO:0000256" key="3">
    <source>
        <dbReference type="ARBA" id="ARBA00022692"/>
    </source>
</evidence>
<organism evidence="7 8">
    <name type="scientific">Armillaria borealis</name>
    <dbReference type="NCBI Taxonomy" id="47425"/>
    <lineage>
        <taxon>Eukaryota</taxon>
        <taxon>Fungi</taxon>
        <taxon>Dikarya</taxon>
        <taxon>Basidiomycota</taxon>
        <taxon>Agaricomycotina</taxon>
        <taxon>Agaricomycetes</taxon>
        <taxon>Agaricomycetidae</taxon>
        <taxon>Agaricales</taxon>
        <taxon>Marasmiineae</taxon>
        <taxon>Physalacriaceae</taxon>
        <taxon>Armillaria</taxon>
    </lineage>
</organism>
<keyword evidence="4 6" id="KW-1133">Transmembrane helix</keyword>
<evidence type="ECO:0000256" key="2">
    <source>
        <dbReference type="ARBA" id="ARBA00022448"/>
    </source>
</evidence>
<accession>A0AA39JTX2</accession>
<comment type="subcellular location">
    <subcellularLocation>
        <location evidence="1">Membrane</location>
        <topology evidence="1">Multi-pass membrane protein</topology>
    </subcellularLocation>
</comment>
<dbReference type="Proteomes" id="UP001175226">
    <property type="component" value="Unassembled WGS sequence"/>
</dbReference>
<feature type="transmembrane region" description="Helical" evidence="6">
    <location>
        <begin position="137"/>
        <end position="161"/>
    </location>
</feature>
<dbReference type="InterPro" id="IPR011701">
    <property type="entry name" value="MFS"/>
</dbReference>
<name>A0AA39JTX2_9AGAR</name>
<dbReference type="GO" id="GO:0016020">
    <property type="term" value="C:membrane"/>
    <property type="evidence" value="ECO:0007669"/>
    <property type="project" value="UniProtKB-SubCell"/>
</dbReference>
<dbReference type="InterPro" id="IPR036259">
    <property type="entry name" value="MFS_trans_sf"/>
</dbReference>
<feature type="transmembrane region" description="Helical" evidence="6">
    <location>
        <begin position="173"/>
        <end position="193"/>
    </location>
</feature>
<dbReference type="GO" id="GO:0022857">
    <property type="term" value="F:transmembrane transporter activity"/>
    <property type="evidence" value="ECO:0007669"/>
    <property type="project" value="InterPro"/>
</dbReference>
<dbReference type="Gene3D" id="1.20.1250.20">
    <property type="entry name" value="MFS general substrate transporter like domains"/>
    <property type="match status" value="1"/>
</dbReference>
<dbReference type="AlphaFoldDB" id="A0AA39JTX2"/>
<evidence type="ECO:0000256" key="6">
    <source>
        <dbReference type="SAM" id="Phobius"/>
    </source>
</evidence>
<dbReference type="SUPFAM" id="SSF103473">
    <property type="entry name" value="MFS general substrate transporter"/>
    <property type="match status" value="1"/>
</dbReference>
<comment type="caution">
    <text evidence="7">The sequence shown here is derived from an EMBL/GenBank/DDBJ whole genome shotgun (WGS) entry which is preliminary data.</text>
</comment>